<evidence type="ECO:0000313" key="2">
    <source>
        <dbReference type="Proteomes" id="UP001447842"/>
    </source>
</evidence>
<gene>
    <name evidence="1" type="ORF">WCY31_07560</name>
</gene>
<name>A0ABZ3H6F8_9BACT</name>
<accession>A0ABZ3H6F8</accession>
<protein>
    <submittedName>
        <fullName evidence="1">Uncharacterized protein</fullName>
    </submittedName>
</protein>
<dbReference type="EMBL" id="CP147920">
    <property type="protein sequence ID" value="XAU14111.1"/>
    <property type="molecule type" value="Genomic_DNA"/>
</dbReference>
<organism evidence="1 2">
    <name type="scientific">Sulfurimonas diazotrophicus</name>
    <dbReference type="NCBI Taxonomy" id="3131939"/>
    <lineage>
        <taxon>Bacteria</taxon>
        <taxon>Pseudomonadati</taxon>
        <taxon>Campylobacterota</taxon>
        <taxon>Epsilonproteobacteria</taxon>
        <taxon>Campylobacterales</taxon>
        <taxon>Sulfurimonadaceae</taxon>
        <taxon>Sulfurimonas</taxon>
    </lineage>
</organism>
<dbReference type="Proteomes" id="UP001447842">
    <property type="component" value="Chromosome"/>
</dbReference>
<dbReference type="RefSeq" id="WP_345969211.1">
    <property type="nucleotide sequence ID" value="NZ_CP147920.1"/>
</dbReference>
<keyword evidence="2" id="KW-1185">Reference proteome</keyword>
<evidence type="ECO:0000313" key="1">
    <source>
        <dbReference type="EMBL" id="XAU14111.1"/>
    </source>
</evidence>
<reference evidence="1 2" key="1">
    <citation type="submission" date="2024-03" db="EMBL/GenBank/DDBJ databases">
        <title>Sulfurimonas sp. HSL3-1.</title>
        <authorList>
            <person name="Wang S."/>
        </authorList>
    </citation>
    <scope>NUCLEOTIDE SEQUENCE [LARGE SCALE GENOMIC DNA]</scope>
    <source>
        <strain evidence="1 2">HSL3-1</strain>
    </source>
</reference>
<proteinExistence type="predicted"/>
<sequence>MIFNHELPPEVQQAILAMDPGDALPLGIENDEPMILLRLSDGAEELLDAPELECDFKPTFLLMPYDGKTIGVCIVQFRLNKDDNYIFTTHYDITEPKMYESLKALLKMDKYNVIIATVANHTGMPVETRFVRTFDPQEVLERARGEAQNEAGDGMAYHIFNGMIAQIGDYPTVWHTLEELAPARKEWLLQA</sequence>